<name>A0ABP7HPB5_9ACTN</name>
<dbReference type="EMBL" id="BAABDE010000017">
    <property type="protein sequence ID" value="GAA3799118.1"/>
    <property type="molecule type" value="Genomic_DNA"/>
</dbReference>
<feature type="region of interest" description="Disordered" evidence="1">
    <location>
        <begin position="76"/>
        <end position="121"/>
    </location>
</feature>
<accession>A0ABP7HPB5</accession>
<reference evidence="3" key="1">
    <citation type="journal article" date="2019" name="Int. J. Syst. Evol. Microbiol.">
        <title>The Global Catalogue of Microorganisms (GCM) 10K type strain sequencing project: providing services to taxonomists for standard genome sequencing and annotation.</title>
        <authorList>
            <consortium name="The Broad Institute Genomics Platform"/>
            <consortium name="The Broad Institute Genome Sequencing Center for Infectious Disease"/>
            <person name="Wu L."/>
            <person name="Ma J."/>
        </authorList>
    </citation>
    <scope>NUCLEOTIDE SEQUENCE [LARGE SCALE GENOMIC DNA]</scope>
    <source>
        <strain evidence="3">JCM 17138</strain>
    </source>
</reference>
<comment type="caution">
    <text evidence="2">The sequence shown here is derived from an EMBL/GenBank/DDBJ whole genome shotgun (WGS) entry which is preliminary data.</text>
</comment>
<sequence length="309" mass="34429">MTCEVRCTVAQFSDEAHTWWFPDRIGVSPLSAAAVGVGSKAPRAPRVPAQAPVPFSANDDAEPDFVRFRSEVRPVTVHLPGSPATTRPGSPGRHRTLPEESRPQRRRQGASPKEGEFVRPLTRRQVDDRMWELGELYAHTSSCEPGEPGIWDPSDQDRCAAFRRRLADHVRRPGFELLVAEAVGPSGATALTACAYGFPVRGAGPWWQDLDGYLPENLFRVAALGRLFVIADILVERRVRTQDQSREWNLARRLQKRLLGDHAGALGVTLVERGDVEAYRALLAWGWRCLPAEARGTSRFASRRLLVLR</sequence>
<feature type="region of interest" description="Disordered" evidence="1">
    <location>
        <begin position="39"/>
        <end position="60"/>
    </location>
</feature>
<evidence type="ECO:0000313" key="3">
    <source>
        <dbReference type="Proteomes" id="UP001501009"/>
    </source>
</evidence>
<organism evidence="2 3">
    <name type="scientific">Streptomyces coacervatus</name>
    <dbReference type="NCBI Taxonomy" id="647381"/>
    <lineage>
        <taxon>Bacteria</taxon>
        <taxon>Bacillati</taxon>
        <taxon>Actinomycetota</taxon>
        <taxon>Actinomycetes</taxon>
        <taxon>Kitasatosporales</taxon>
        <taxon>Streptomycetaceae</taxon>
        <taxon>Streptomyces</taxon>
    </lineage>
</organism>
<dbReference type="Proteomes" id="UP001501009">
    <property type="component" value="Unassembled WGS sequence"/>
</dbReference>
<proteinExistence type="predicted"/>
<protein>
    <submittedName>
        <fullName evidence="2">Uncharacterized protein</fullName>
    </submittedName>
</protein>
<evidence type="ECO:0000256" key="1">
    <source>
        <dbReference type="SAM" id="MobiDB-lite"/>
    </source>
</evidence>
<evidence type="ECO:0000313" key="2">
    <source>
        <dbReference type="EMBL" id="GAA3799118.1"/>
    </source>
</evidence>
<keyword evidence="3" id="KW-1185">Reference proteome</keyword>
<feature type="compositionally biased region" description="Low complexity" evidence="1">
    <location>
        <begin position="41"/>
        <end position="54"/>
    </location>
</feature>
<gene>
    <name evidence="2" type="ORF">GCM10022403_036340</name>
</gene>